<proteinExistence type="predicted"/>
<evidence type="ECO:0000313" key="1">
    <source>
        <dbReference type="EMBL" id="TGL90000.1"/>
    </source>
</evidence>
<dbReference type="NCBIfam" id="NF047554">
    <property type="entry name" value="LIC_10463_fam"/>
    <property type="match status" value="1"/>
</dbReference>
<gene>
    <name evidence="1" type="ORF">EHQ83_00735</name>
</gene>
<dbReference type="AlphaFoldDB" id="A0A6N4QMA5"/>
<sequence length="145" mass="16480">MLICFVLCGEEGNSERLSFTANEQNEMIRLQSFVHGRMEPGRNIQTYEFILKQSENMRGVFQIDSVSSDLKLELIKKEFPFDSKTSCANANSGNTFSCKIEIQSLEKGTYRLTVFRATNKKESDFNLFAGIFGKGYIDVDSTSDR</sequence>
<accession>A0A6N4QMA5</accession>
<organism evidence="1 2">
    <name type="scientific">Leptospira yasudae</name>
    <dbReference type="NCBI Taxonomy" id="2202201"/>
    <lineage>
        <taxon>Bacteria</taxon>
        <taxon>Pseudomonadati</taxon>
        <taxon>Spirochaetota</taxon>
        <taxon>Spirochaetia</taxon>
        <taxon>Leptospirales</taxon>
        <taxon>Leptospiraceae</taxon>
        <taxon>Leptospira</taxon>
    </lineage>
</organism>
<protein>
    <recommendedName>
        <fullName evidence="3">Lipoprotein</fullName>
    </recommendedName>
</protein>
<evidence type="ECO:0000313" key="2">
    <source>
        <dbReference type="Proteomes" id="UP000297613"/>
    </source>
</evidence>
<name>A0A6N4QMA5_9LEPT</name>
<dbReference type="Proteomes" id="UP000297613">
    <property type="component" value="Unassembled WGS sequence"/>
</dbReference>
<reference evidence="1 2" key="1">
    <citation type="journal article" date="2019" name="PLoS Negl. Trop. Dis.">
        <title>Revisiting the worldwide diversity of Leptospira species in the environment.</title>
        <authorList>
            <person name="Vincent A.T."/>
            <person name="Schiettekatte O."/>
            <person name="Bourhy P."/>
            <person name="Veyrier F.J."/>
            <person name="Picardeau M."/>
        </authorList>
    </citation>
    <scope>NUCLEOTIDE SEQUENCE [LARGE SCALE GENOMIC DNA]</scope>
    <source>
        <strain evidence="1 2">201702445</strain>
    </source>
</reference>
<dbReference type="Gene3D" id="2.60.120.380">
    <property type="match status" value="1"/>
</dbReference>
<dbReference type="EMBL" id="RQGM01000004">
    <property type="protein sequence ID" value="TGL90000.1"/>
    <property type="molecule type" value="Genomic_DNA"/>
</dbReference>
<evidence type="ECO:0008006" key="3">
    <source>
        <dbReference type="Google" id="ProtNLM"/>
    </source>
</evidence>
<comment type="caution">
    <text evidence="1">The sequence shown here is derived from an EMBL/GenBank/DDBJ whole genome shotgun (WGS) entry which is preliminary data.</text>
</comment>